<evidence type="ECO:0000313" key="2">
    <source>
        <dbReference type="Proteomes" id="UP000325315"/>
    </source>
</evidence>
<gene>
    <name evidence="1" type="ORF">EPI10_024692</name>
</gene>
<dbReference type="Proteomes" id="UP000325315">
    <property type="component" value="Unassembled WGS sequence"/>
</dbReference>
<accession>A0A5B6VZR4</accession>
<sequence>MPSKSRNLEHLVWLLQLVDLKEVGRLSWGSTILDTLCVGQLKQKKLKSMYIYFFFSHRHGIAYHFYVPE</sequence>
<reference evidence="2" key="1">
    <citation type="journal article" date="2019" name="Plant Biotechnol. J.">
        <title>Genome sequencing of the Australian wild diploid species Gossypium australe highlights disease resistance and delayed gland morphogenesis.</title>
        <authorList>
            <person name="Cai Y."/>
            <person name="Cai X."/>
            <person name="Wang Q."/>
            <person name="Wang P."/>
            <person name="Zhang Y."/>
            <person name="Cai C."/>
            <person name="Xu Y."/>
            <person name="Wang K."/>
            <person name="Zhou Z."/>
            <person name="Wang C."/>
            <person name="Geng S."/>
            <person name="Li B."/>
            <person name="Dong Q."/>
            <person name="Hou Y."/>
            <person name="Wang H."/>
            <person name="Ai P."/>
            <person name="Liu Z."/>
            <person name="Yi F."/>
            <person name="Sun M."/>
            <person name="An G."/>
            <person name="Cheng J."/>
            <person name="Zhang Y."/>
            <person name="Shi Q."/>
            <person name="Xie Y."/>
            <person name="Shi X."/>
            <person name="Chang Y."/>
            <person name="Huang F."/>
            <person name="Chen Y."/>
            <person name="Hong S."/>
            <person name="Mi L."/>
            <person name="Sun Q."/>
            <person name="Zhang L."/>
            <person name="Zhou B."/>
            <person name="Peng R."/>
            <person name="Zhang X."/>
            <person name="Liu F."/>
        </authorList>
    </citation>
    <scope>NUCLEOTIDE SEQUENCE [LARGE SCALE GENOMIC DNA]</scope>
    <source>
        <strain evidence="2">cv. PA1801</strain>
    </source>
</reference>
<proteinExistence type="predicted"/>
<dbReference type="AlphaFoldDB" id="A0A5B6VZR4"/>
<comment type="caution">
    <text evidence="1">The sequence shown here is derived from an EMBL/GenBank/DDBJ whole genome shotgun (WGS) entry which is preliminary data.</text>
</comment>
<dbReference type="EMBL" id="SMMG02000005">
    <property type="protein sequence ID" value="KAA3474398.1"/>
    <property type="molecule type" value="Genomic_DNA"/>
</dbReference>
<keyword evidence="2" id="KW-1185">Reference proteome</keyword>
<organism evidence="1 2">
    <name type="scientific">Gossypium australe</name>
    <dbReference type="NCBI Taxonomy" id="47621"/>
    <lineage>
        <taxon>Eukaryota</taxon>
        <taxon>Viridiplantae</taxon>
        <taxon>Streptophyta</taxon>
        <taxon>Embryophyta</taxon>
        <taxon>Tracheophyta</taxon>
        <taxon>Spermatophyta</taxon>
        <taxon>Magnoliopsida</taxon>
        <taxon>eudicotyledons</taxon>
        <taxon>Gunneridae</taxon>
        <taxon>Pentapetalae</taxon>
        <taxon>rosids</taxon>
        <taxon>malvids</taxon>
        <taxon>Malvales</taxon>
        <taxon>Malvaceae</taxon>
        <taxon>Malvoideae</taxon>
        <taxon>Gossypium</taxon>
    </lineage>
</organism>
<evidence type="ECO:0000313" key="1">
    <source>
        <dbReference type="EMBL" id="KAA3474398.1"/>
    </source>
</evidence>
<protein>
    <submittedName>
        <fullName evidence="1">Serine/threonine-protein phosphatase 7 long form-like protein</fullName>
    </submittedName>
</protein>
<name>A0A5B6VZR4_9ROSI</name>